<organism evidence="1 2">
    <name type="scientific">Parahaliea maris</name>
    <dbReference type="NCBI Taxonomy" id="2716870"/>
    <lineage>
        <taxon>Bacteria</taxon>
        <taxon>Pseudomonadati</taxon>
        <taxon>Pseudomonadota</taxon>
        <taxon>Gammaproteobacteria</taxon>
        <taxon>Cellvibrionales</taxon>
        <taxon>Halieaceae</taxon>
        <taxon>Parahaliea</taxon>
    </lineage>
</organism>
<dbReference type="PANTHER" id="PTHR35769">
    <property type="entry name" value="CALCINEURIN-LIKE METALLO-PHOSPHOESTERASE SUPERFAMILY PROTEIN"/>
    <property type="match status" value="1"/>
</dbReference>
<keyword evidence="2" id="KW-1185">Reference proteome</keyword>
<dbReference type="InterPro" id="IPR027629">
    <property type="entry name" value="DevT-like"/>
</dbReference>
<evidence type="ECO:0000313" key="1">
    <source>
        <dbReference type="EMBL" id="TXS95182.1"/>
    </source>
</evidence>
<dbReference type="RefSeq" id="WP_148067093.1">
    <property type="nucleotide sequence ID" value="NZ_VRZA01000002.1"/>
</dbReference>
<dbReference type="InterPro" id="IPR029052">
    <property type="entry name" value="Metallo-depent_PP-like"/>
</dbReference>
<comment type="caution">
    <text evidence="1">The sequence shown here is derived from an EMBL/GenBank/DDBJ whole genome shotgun (WGS) entry which is preliminary data.</text>
</comment>
<name>A0A5C9A5C7_9GAMM</name>
<dbReference type="AlphaFoldDB" id="A0A5C9A5C7"/>
<sequence length="296" mass="31911">MSHHLRVDRNGVRLGIVGDLHTHWDQVDVHQLAGCDYDLLYFVGDLGGGLPDSTLRIARSIAQLSCPTLVMPGNNDTVDINELAAELALQQGARQLLALGRDDTGPPDIRLCGYSHHLIEAVDFAVSLIAARPHSMGGPTLSFPDYMADTYGIDSLEQSTERLCALVDEAEAEHLVFLAHNGPLGFGEAPDAMWGNDFKPGGGDWGDVDLSRAIDHARARGKSVLAVVAGHMHLRTKQGAERPWLADVDGTVYINAARVPRIFSGKDDVYRHHVSMTLGPGGVAVEEVLLPEYGDG</sequence>
<evidence type="ECO:0008006" key="3">
    <source>
        <dbReference type="Google" id="ProtNLM"/>
    </source>
</evidence>
<dbReference type="Gene3D" id="3.60.21.10">
    <property type="match status" value="1"/>
</dbReference>
<proteinExistence type="predicted"/>
<reference evidence="1 2" key="1">
    <citation type="submission" date="2019-08" db="EMBL/GenBank/DDBJ databases">
        <title>Parahaliea maris sp. nov., isolated from the surface seawater.</title>
        <authorList>
            <person name="Liu Y."/>
        </authorList>
    </citation>
    <scope>NUCLEOTIDE SEQUENCE [LARGE SCALE GENOMIC DNA]</scope>
    <source>
        <strain evidence="1 2">HSLHS9</strain>
    </source>
</reference>
<protein>
    <recommendedName>
        <fullName evidence="3">Calcineurin-like phosphoesterase domain-containing protein</fullName>
    </recommendedName>
</protein>
<dbReference type="EMBL" id="VRZA01000002">
    <property type="protein sequence ID" value="TXS95182.1"/>
    <property type="molecule type" value="Genomic_DNA"/>
</dbReference>
<dbReference type="Proteomes" id="UP000321039">
    <property type="component" value="Unassembled WGS sequence"/>
</dbReference>
<evidence type="ECO:0000313" key="2">
    <source>
        <dbReference type="Proteomes" id="UP000321039"/>
    </source>
</evidence>
<gene>
    <name evidence="1" type="ORF">FV139_04590</name>
</gene>
<dbReference type="PANTHER" id="PTHR35769:SF2">
    <property type="entry name" value="CALCINEURIN-LIKE METALLO-PHOSPHOESTERASE SUPERFAMILY PROTEIN"/>
    <property type="match status" value="1"/>
</dbReference>
<accession>A0A5C9A5C7</accession>
<dbReference type="SUPFAM" id="SSF56300">
    <property type="entry name" value="Metallo-dependent phosphatases"/>
    <property type="match status" value="1"/>
</dbReference>